<dbReference type="PROSITE" id="PS00372">
    <property type="entry name" value="PTS_EIIA_TYPE_2_HIS"/>
    <property type="match status" value="1"/>
</dbReference>
<evidence type="ECO:0000256" key="4">
    <source>
        <dbReference type="ARBA" id="ARBA00022679"/>
    </source>
</evidence>
<evidence type="ECO:0000313" key="7">
    <source>
        <dbReference type="EMBL" id="RFT16224.1"/>
    </source>
</evidence>
<gene>
    <name evidence="7" type="ORF">OP8BY_1828</name>
</gene>
<evidence type="ECO:0000256" key="5">
    <source>
        <dbReference type="ARBA" id="ARBA00022683"/>
    </source>
</evidence>
<dbReference type="InterPro" id="IPR004715">
    <property type="entry name" value="PTS_IIA_fruc"/>
</dbReference>
<evidence type="ECO:0000256" key="1">
    <source>
        <dbReference type="ARBA" id="ARBA00022448"/>
    </source>
</evidence>
<evidence type="ECO:0000256" key="2">
    <source>
        <dbReference type="ARBA" id="ARBA00022553"/>
    </source>
</evidence>
<evidence type="ECO:0000256" key="3">
    <source>
        <dbReference type="ARBA" id="ARBA00022597"/>
    </source>
</evidence>
<dbReference type="InterPro" id="IPR016152">
    <property type="entry name" value="PTrfase/Anion_transptr"/>
</dbReference>
<name>A0A3E2BND9_9BACT</name>
<dbReference type="PANTHER" id="PTHR47738">
    <property type="entry name" value="PTS SYSTEM FRUCTOSE-LIKE EIIA COMPONENT-RELATED"/>
    <property type="match status" value="1"/>
</dbReference>
<accession>A0A3E2BND9</accession>
<dbReference type="PROSITE" id="PS51094">
    <property type="entry name" value="PTS_EIIA_TYPE_2"/>
    <property type="match status" value="1"/>
</dbReference>
<feature type="domain" description="PTS EIIA type-2" evidence="6">
    <location>
        <begin position="5"/>
        <end position="150"/>
    </location>
</feature>
<dbReference type="GO" id="GO:0008982">
    <property type="term" value="F:protein-N(PI)-phosphohistidine-sugar phosphotransferase activity"/>
    <property type="evidence" value="ECO:0007669"/>
    <property type="project" value="InterPro"/>
</dbReference>
<keyword evidence="2" id="KW-0597">Phosphoprotein</keyword>
<protein>
    <submittedName>
        <fullName evidence="7">PTS system, fructose-specific IIA component</fullName>
    </submittedName>
</protein>
<evidence type="ECO:0000259" key="6">
    <source>
        <dbReference type="PROSITE" id="PS51094"/>
    </source>
</evidence>
<dbReference type="GO" id="GO:0009401">
    <property type="term" value="P:phosphoenolpyruvate-dependent sugar phosphotransferase system"/>
    <property type="evidence" value="ECO:0007669"/>
    <property type="project" value="UniProtKB-KW"/>
</dbReference>
<dbReference type="InterPro" id="IPR051541">
    <property type="entry name" value="PTS_SugarTrans_NitroReg"/>
</dbReference>
<dbReference type="CDD" id="cd00211">
    <property type="entry name" value="PTS_IIA_fru"/>
    <property type="match status" value="1"/>
</dbReference>
<comment type="caution">
    <text evidence="7">The sequence shown here is derived from an EMBL/GenBank/DDBJ whole genome shotgun (WGS) entry which is preliminary data.</text>
</comment>
<sequence length="154" mass="17105">MRLSNIIKEKNVLLEMKAQKKEEALAELATHLKKQKLINHEKEIIEKLLQRETLGSTALGEGIAIPHCKAKGIKSPILMVGISRNGVNFEAPDGKPVKIFFLLITSPDDPSLNLQILALIAQLVKKSPELKSKLLAAEDAREALEIIREQEEKA</sequence>
<dbReference type="InterPro" id="IPR002178">
    <property type="entry name" value="PTS_EIIA_type-2_dom"/>
</dbReference>
<organism evidence="7 8">
    <name type="scientific">Candidatus Saccharicenans subterraneus</name>
    <dbReference type="NCBI Taxonomy" id="2508984"/>
    <lineage>
        <taxon>Bacteria</taxon>
        <taxon>Candidatus Aminicenantota</taxon>
        <taxon>Candidatus Aminicenantia</taxon>
        <taxon>Candidatus Aminicenantales</taxon>
        <taxon>Candidatus Saccharicenantaceae</taxon>
        <taxon>Candidatus Saccharicenans</taxon>
    </lineage>
</organism>
<keyword evidence="1" id="KW-0813">Transport</keyword>
<keyword evidence="5" id="KW-0598">Phosphotransferase system</keyword>
<proteinExistence type="predicted"/>
<reference evidence="7 8" key="1">
    <citation type="submission" date="2018-08" db="EMBL/GenBank/DDBJ databases">
        <title>Genome analysis of the thermophilic bacterium of the candidate phylum Aminicenantes from deep subsurface aquifer revealed its physiology and ecological role.</title>
        <authorList>
            <person name="Kadnikov V.V."/>
            <person name="Mardanov A.V."/>
            <person name="Beletsky A.V."/>
            <person name="Karnachuk O.V."/>
            <person name="Ravin N.V."/>
        </authorList>
    </citation>
    <scope>NUCLEOTIDE SEQUENCE [LARGE SCALE GENOMIC DNA]</scope>
    <source>
        <strain evidence="7">BY38</strain>
    </source>
</reference>
<keyword evidence="4" id="KW-0808">Transferase</keyword>
<dbReference type="NCBIfam" id="TIGR00848">
    <property type="entry name" value="fruA"/>
    <property type="match status" value="1"/>
</dbReference>
<dbReference type="AlphaFoldDB" id="A0A3E2BND9"/>
<keyword evidence="3" id="KW-0762">Sugar transport</keyword>
<evidence type="ECO:0000313" key="8">
    <source>
        <dbReference type="Proteomes" id="UP000257323"/>
    </source>
</evidence>
<dbReference type="Gene3D" id="3.40.930.10">
    <property type="entry name" value="Mannitol-specific EII, Chain A"/>
    <property type="match status" value="1"/>
</dbReference>
<dbReference type="EMBL" id="QUAH01000004">
    <property type="protein sequence ID" value="RFT16224.1"/>
    <property type="molecule type" value="Genomic_DNA"/>
</dbReference>
<dbReference type="Pfam" id="PF00359">
    <property type="entry name" value="PTS_EIIA_2"/>
    <property type="match status" value="1"/>
</dbReference>
<dbReference type="Proteomes" id="UP000257323">
    <property type="component" value="Unassembled WGS sequence"/>
</dbReference>
<dbReference type="SUPFAM" id="SSF55804">
    <property type="entry name" value="Phoshotransferase/anion transport protein"/>
    <property type="match status" value="1"/>
</dbReference>
<dbReference type="GO" id="GO:0016020">
    <property type="term" value="C:membrane"/>
    <property type="evidence" value="ECO:0007669"/>
    <property type="project" value="InterPro"/>
</dbReference>